<dbReference type="Gene3D" id="2.160.20.10">
    <property type="entry name" value="Single-stranded right-handed beta-helix, Pectin lyase-like"/>
    <property type="match status" value="1"/>
</dbReference>
<dbReference type="InterPro" id="IPR011050">
    <property type="entry name" value="Pectin_lyase_fold/virulence"/>
</dbReference>
<accession>A0A0G2A234</accession>
<organism evidence="2 3">
    <name type="scientific">Candidatus Giovannonibacteria bacterium GW2011_GWA2_53_7</name>
    <dbReference type="NCBI Taxonomy" id="1618650"/>
    <lineage>
        <taxon>Bacteria</taxon>
        <taxon>Candidatus Giovannoniibacteriota</taxon>
    </lineage>
</organism>
<dbReference type="EMBL" id="LCRM01000059">
    <property type="protein sequence ID" value="KKW34902.1"/>
    <property type="molecule type" value="Genomic_DNA"/>
</dbReference>
<feature type="non-terminal residue" evidence="2">
    <location>
        <position position="373"/>
    </location>
</feature>
<dbReference type="SUPFAM" id="SSF51126">
    <property type="entry name" value="Pectin lyase-like"/>
    <property type="match status" value="1"/>
</dbReference>
<name>A0A0G2A234_9BACT</name>
<evidence type="ECO:0000313" key="3">
    <source>
        <dbReference type="Proteomes" id="UP000034290"/>
    </source>
</evidence>
<evidence type="ECO:0000256" key="1">
    <source>
        <dbReference type="SAM" id="SignalP"/>
    </source>
</evidence>
<gene>
    <name evidence="2" type="ORF">UY81_C0059G0007</name>
</gene>
<sequence>MRHIVYRSHLLWSACLVGCFGLGIALPALATNYTVSTTDDEADSSPSCTTGSSTDCSLREAIRASNSNSGSDTITIPAGTYRLSLTGANEDSAATGDLDVTDTTGTLTITGAGSTTTLIDGNSANNSTDDRVFDIASSADLTMTDVTVKGGTIDGAAGRGAGIRINGSSTIALSDIIISGNTFTNTDSFTFSNGAGLYCTGTTTLTLTDSTISDNGSSTEDIDGGGAYIDINCDADFDTVTIDGNAGKQRGGGLHILPSTSLTKTFTNLTVSNNTGNVGGGIFMIGSSTSDIPIVLTNSTINANTALSYGGGIELLANTHATNLTVTNNTTVGHGGGIFIYNETYVDVIVAFSTIVNNTANSDGSGGDDGGGI</sequence>
<feature type="signal peptide" evidence="1">
    <location>
        <begin position="1"/>
        <end position="30"/>
    </location>
</feature>
<proteinExistence type="predicted"/>
<dbReference type="Proteomes" id="UP000034290">
    <property type="component" value="Unassembled WGS sequence"/>
</dbReference>
<dbReference type="SMART" id="SM00710">
    <property type="entry name" value="PbH1"/>
    <property type="match status" value="7"/>
</dbReference>
<reference evidence="2 3" key="1">
    <citation type="journal article" date="2015" name="Nature">
        <title>rRNA introns, odd ribosomes, and small enigmatic genomes across a large radiation of phyla.</title>
        <authorList>
            <person name="Brown C.T."/>
            <person name="Hug L.A."/>
            <person name="Thomas B.C."/>
            <person name="Sharon I."/>
            <person name="Castelle C.J."/>
            <person name="Singh A."/>
            <person name="Wilkins M.J."/>
            <person name="Williams K.H."/>
            <person name="Banfield J.F."/>
        </authorList>
    </citation>
    <scope>NUCLEOTIDE SEQUENCE [LARGE SCALE GENOMIC DNA]</scope>
</reference>
<comment type="caution">
    <text evidence="2">The sequence shown here is derived from an EMBL/GenBank/DDBJ whole genome shotgun (WGS) entry which is preliminary data.</text>
</comment>
<feature type="chain" id="PRO_5002541864" evidence="1">
    <location>
        <begin position="31"/>
        <end position="373"/>
    </location>
</feature>
<protein>
    <submittedName>
        <fullName evidence="2">Polymorphic outer membrane protein</fullName>
    </submittedName>
</protein>
<dbReference type="InterPro" id="IPR012334">
    <property type="entry name" value="Pectin_lyas_fold"/>
</dbReference>
<dbReference type="AlphaFoldDB" id="A0A0G2A234"/>
<dbReference type="InterPro" id="IPR006626">
    <property type="entry name" value="PbH1"/>
</dbReference>
<evidence type="ECO:0000313" key="2">
    <source>
        <dbReference type="EMBL" id="KKW34902.1"/>
    </source>
</evidence>
<keyword evidence="1" id="KW-0732">Signal</keyword>